<name>A0A7K1R930_AGRVI</name>
<evidence type="ECO:0000256" key="6">
    <source>
        <dbReference type="PROSITE-ProRule" id="PRU10007"/>
    </source>
</evidence>
<dbReference type="InterPro" id="IPR012394">
    <property type="entry name" value="Aldehyde_DH_NAD(P)"/>
</dbReference>
<evidence type="ECO:0000313" key="10">
    <source>
        <dbReference type="Proteomes" id="UP000440716"/>
    </source>
</evidence>
<evidence type="ECO:0000256" key="3">
    <source>
        <dbReference type="ARBA" id="ARBA00023027"/>
    </source>
</evidence>
<dbReference type="Pfam" id="PF00171">
    <property type="entry name" value="Aldedh"/>
    <property type="match status" value="1"/>
</dbReference>
<dbReference type="EMBL" id="WPHU01000001">
    <property type="protein sequence ID" value="MVA54649.1"/>
    <property type="molecule type" value="Genomic_DNA"/>
</dbReference>
<feature type="active site" evidence="5">
    <location>
        <position position="250"/>
    </location>
</feature>
<dbReference type="GO" id="GO:0006081">
    <property type="term" value="P:aldehyde metabolic process"/>
    <property type="evidence" value="ECO:0007669"/>
    <property type="project" value="InterPro"/>
</dbReference>
<comment type="similarity">
    <text evidence="1 4 7">Belongs to the aldehyde dehydrogenase family.</text>
</comment>
<dbReference type="FunFam" id="3.40.605.10:FF:000004">
    <property type="entry name" value="Aldehyde dehydrogenase"/>
    <property type="match status" value="1"/>
</dbReference>
<proteinExistence type="inferred from homology"/>
<dbReference type="InterPro" id="IPR016162">
    <property type="entry name" value="Ald_DH_N"/>
</dbReference>
<keyword evidence="3" id="KW-0520">NAD</keyword>
<sequence length="479" mass="52783">MFDMAIETLQPVLERQRQSFQHDMYPSLSLRLDRLNRIGRLLEENRQALCDVVSRDFGHRSQHETVQLEIAPLMGALRHTRSHLRKWMKPERRARSIEFLQLANWVQYQPLGVIGIMVPWNYPLLLALGPLIDILAAGNRAIIKPSELLPETSALLSKLIERYFTSEEVAVVQGGVEIASAFSALPFDHLIFTGSTAVGRKVMASAAANLTPLTLELGGKSPVLIAPDYPIADAARDIAFGKLMNAGQTCIAPDYVLVEKAKLGDLASALISQAEAFYPRQVGTQHAGPQHAGQEQYSSLVGARAHERLVKGIEECRARGAKLITADIAMPTQGRVIAPTLVIDPPADCLLMEEEIFGPVLPLIPYEDFDSALKFVRDRPRPLALYIFTGNRATEKKTLSNTISGNVTINGTLLHIAQNDLPFGGIGPSGMGAYHGHEGFKRFSHARGIAKVRLFNPARLAMPPYGRMAQFLARFMMRG</sequence>
<dbReference type="SUPFAM" id="SSF53720">
    <property type="entry name" value="ALDH-like"/>
    <property type="match status" value="1"/>
</dbReference>
<dbReference type="InterPro" id="IPR016161">
    <property type="entry name" value="Ald_DH/histidinol_DH"/>
</dbReference>
<reference evidence="9 10" key="1">
    <citation type="submission" date="2019-12" db="EMBL/GenBank/DDBJ databases">
        <title>Whole-genome sequencing of Allorhizobium vitis.</title>
        <authorList>
            <person name="Gan H.M."/>
            <person name="Szegedi E."/>
            <person name="Burr T."/>
            <person name="Savka M.A."/>
        </authorList>
    </citation>
    <scope>NUCLEOTIDE SEQUENCE [LARGE SCALE GENOMIC DNA]</scope>
    <source>
        <strain evidence="9 10">CG415</strain>
    </source>
</reference>
<gene>
    <name evidence="9" type="ORF">GOZ88_00815</name>
</gene>
<dbReference type="GO" id="GO:0004029">
    <property type="term" value="F:aldehyde dehydrogenase (NAD+) activity"/>
    <property type="evidence" value="ECO:0007669"/>
    <property type="project" value="TreeGrafter"/>
</dbReference>
<accession>A0A7K1R930</accession>
<feature type="active site" evidence="5 6">
    <location>
        <position position="216"/>
    </location>
</feature>
<organism evidence="9 10">
    <name type="scientific">Agrobacterium vitis</name>
    <name type="common">Rhizobium vitis</name>
    <dbReference type="NCBI Taxonomy" id="373"/>
    <lineage>
        <taxon>Bacteria</taxon>
        <taxon>Pseudomonadati</taxon>
        <taxon>Pseudomonadota</taxon>
        <taxon>Alphaproteobacteria</taxon>
        <taxon>Hyphomicrobiales</taxon>
        <taxon>Rhizobiaceae</taxon>
        <taxon>Rhizobium/Agrobacterium group</taxon>
        <taxon>Agrobacterium</taxon>
    </lineage>
</organism>
<keyword evidence="2 4" id="KW-0560">Oxidoreductase</keyword>
<dbReference type="PANTHER" id="PTHR43570">
    <property type="entry name" value="ALDEHYDE DEHYDROGENASE"/>
    <property type="match status" value="1"/>
</dbReference>
<evidence type="ECO:0000256" key="5">
    <source>
        <dbReference type="PIRSR" id="PIRSR036492-1"/>
    </source>
</evidence>
<dbReference type="PROSITE" id="PS00070">
    <property type="entry name" value="ALDEHYDE_DEHYDR_CYS"/>
    <property type="match status" value="1"/>
</dbReference>
<evidence type="ECO:0000259" key="8">
    <source>
        <dbReference type="Pfam" id="PF00171"/>
    </source>
</evidence>
<protein>
    <recommendedName>
        <fullName evidence="4">Aldehyde dehydrogenase</fullName>
    </recommendedName>
</protein>
<dbReference type="AlphaFoldDB" id="A0A7K1R930"/>
<dbReference type="PANTHER" id="PTHR43570:SF20">
    <property type="entry name" value="ALDEHYDE DEHYDROGENASE ALDX-RELATED"/>
    <property type="match status" value="1"/>
</dbReference>
<evidence type="ECO:0000256" key="4">
    <source>
        <dbReference type="PIRNR" id="PIRNR036492"/>
    </source>
</evidence>
<dbReference type="GO" id="GO:0005737">
    <property type="term" value="C:cytoplasm"/>
    <property type="evidence" value="ECO:0007669"/>
    <property type="project" value="TreeGrafter"/>
</dbReference>
<dbReference type="InterPro" id="IPR016163">
    <property type="entry name" value="Ald_DH_C"/>
</dbReference>
<feature type="domain" description="Aldehyde dehydrogenase" evidence="8">
    <location>
        <begin position="29"/>
        <end position="446"/>
    </location>
</feature>
<evidence type="ECO:0000313" key="9">
    <source>
        <dbReference type="EMBL" id="MVA54649.1"/>
    </source>
</evidence>
<evidence type="ECO:0000256" key="1">
    <source>
        <dbReference type="ARBA" id="ARBA00009986"/>
    </source>
</evidence>
<dbReference type="InterPro" id="IPR029510">
    <property type="entry name" value="Ald_DH_CS_GLU"/>
</dbReference>
<dbReference type="Gene3D" id="3.40.605.10">
    <property type="entry name" value="Aldehyde Dehydrogenase, Chain A, domain 1"/>
    <property type="match status" value="1"/>
</dbReference>
<dbReference type="InterPro" id="IPR016160">
    <property type="entry name" value="Ald_DH_CS_CYS"/>
</dbReference>
<dbReference type="CDD" id="cd07133">
    <property type="entry name" value="ALDH_CALDH_CalB"/>
    <property type="match status" value="1"/>
</dbReference>
<dbReference type="Proteomes" id="UP000440716">
    <property type="component" value="Unassembled WGS sequence"/>
</dbReference>
<dbReference type="InterPro" id="IPR015590">
    <property type="entry name" value="Aldehyde_DH_dom"/>
</dbReference>
<dbReference type="PIRSF" id="PIRSF036492">
    <property type="entry name" value="ALDH"/>
    <property type="match status" value="1"/>
</dbReference>
<evidence type="ECO:0000256" key="7">
    <source>
        <dbReference type="RuleBase" id="RU003345"/>
    </source>
</evidence>
<evidence type="ECO:0000256" key="2">
    <source>
        <dbReference type="ARBA" id="ARBA00023002"/>
    </source>
</evidence>
<comment type="caution">
    <text evidence="9">The sequence shown here is derived from an EMBL/GenBank/DDBJ whole genome shotgun (WGS) entry which is preliminary data.</text>
</comment>
<dbReference type="PROSITE" id="PS00687">
    <property type="entry name" value="ALDEHYDE_DEHYDR_GLU"/>
    <property type="match status" value="1"/>
</dbReference>
<dbReference type="Gene3D" id="3.40.309.10">
    <property type="entry name" value="Aldehyde Dehydrogenase, Chain A, domain 2"/>
    <property type="match status" value="1"/>
</dbReference>